<name>A0A6J2XJX5_SITOR</name>
<evidence type="ECO:0000313" key="4">
    <source>
        <dbReference type="Proteomes" id="UP000504635"/>
    </source>
</evidence>
<dbReference type="OrthoDB" id="6745199at2759"/>
<evidence type="ECO:0000259" key="3">
    <source>
        <dbReference type="Pfam" id="PF00632"/>
    </source>
</evidence>
<organism evidence="4 5">
    <name type="scientific">Sitophilus oryzae</name>
    <name type="common">Rice weevil</name>
    <name type="synonym">Curculio oryzae</name>
    <dbReference type="NCBI Taxonomy" id="7048"/>
    <lineage>
        <taxon>Eukaryota</taxon>
        <taxon>Metazoa</taxon>
        <taxon>Ecdysozoa</taxon>
        <taxon>Arthropoda</taxon>
        <taxon>Hexapoda</taxon>
        <taxon>Insecta</taxon>
        <taxon>Pterygota</taxon>
        <taxon>Neoptera</taxon>
        <taxon>Endopterygota</taxon>
        <taxon>Coleoptera</taxon>
        <taxon>Polyphaga</taxon>
        <taxon>Cucujiformia</taxon>
        <taxon>Curculionidae</taxon>
        <taxon>Dryophthorinae</taxon>
        <taxon>Sitophilus</taxon>
    </lineage>
</organism>
<feature type="region of interest" description="Disordered" evidence="2">
    <location>
        <begin position="185"/>
        <end position="207"/>
    </location>
</feature>
<feature type="domain" description="HECT" evidence="3">
    <location>
        <begin position="511"/>
        <end position="626"/>
    </location>
</feature>
<evidence type="ECO:0000256" key="1">
    <source>
        <dbReference type="ARBA" id="ARBA00022786"/>
    </source>
</evidence>
<reference evidence="5" key="1">
    <citation type="submission" date="2025-08" db="UniProtKB">
        <authorList>
            <consortium name="RefSeq"/>
        </authorList>
    </citation>
    <scope>IDENTIFICATION</scope>
    <source>
        <tissue evidence="5">Gonads</tissue>
    </source>
</reference>
<gene>
    <name evidence="5" type="primary">LOC115878574</name>
</gene>
<evidence type="ECO:0000256" key="2">
    <source>
        <dbReference type="SAM" id="MobiDB-lite"/>
    </source>
</evidence>
<dbReference type="GO" id="GO:0009966">
    <property type="term" value="P:regulation of signal transduction"/>
    <property type="evidence" value="ECO:0007669"/>
    <property type="project" value="UniProtKB-ARBA"/>
</dbReference>
<dbReference type="InterPro" id="IPR000569">
    <property type="entry name" value="HECT_dom"/>
</dbReference>
<proteinExistence type="predicted"/>
<dbReference type="InterPro" id="IPR035983">
    <property type="entry name" value="Hect_E3_ubiquitin_ligase"/>
</dbReference>
<dbReference type="InParanoid" id="A0A6J2XJX5"/>
<dbReference type="AlphaFoldDB" id="A0A6J2XJX5"/>
<dbReference type="RefSeq" id="XP_030750964.1">
    <property type="nucleotide sequence ID" value="XM_030895104.1"/>
</dbReference>
<dbReference type="Proteomes" id="UP000504635">
    <property type="component" value="Unplaced"/>
</dbReference>
<dbReference type="Pfam" id="PF00632">
    <property type="entry name" value="HECT"/>
    <property type="match status" value="1"/>
</dbReference>
<dbReference type="GO" id="GO:0004842">
    <property type="term" value="F:ubiquitin-protein transferase activity"/>
    <property type="evidence" value="ECO:0007669"/>
    <property type="project" value="InterPro"/>
</dbReference>
<keyword evidence="1" id="KW-0833">Ubl conjugation pathway</keyword>
<accession>A0A6J2XJX5</accession>
<protein>
    <submittedName>
        <fullName evidence="5">Uncharacterized protein LOC115878574</fullName>
    </submittedName>
</protein>
<dbReference type="GeneID" id="115878574"/>
<feature type="region of interest" description="Disordered" evidence="2">
    <location>
        <begin position="42"/>
        <end position="72"/>
    </location>
</feature>
<dbReference type="SUPFAM" id="SSF56204">
    <property type="entry name" value="Hect, E3 ligase catalytic domain"/>
    <property type="match status" value="1"/>
</dbReference>
<evidence type="ECO:0000313" key="5">
    <source>
        <dbReference type="RefSeq" id="XP_030750964.1"/>
    </source>
</evidence>
<keyword evidence="4" id="KW-1185">Reference proteome</keyword>
<sequence length="640" mass="73616">MPEEDLRQYIPLYGDRMAAKQFCNNREKPNRKMVLLKKLQNKIKRKSEASNGASSGNEEDESGKRKKSGNWRSTRQVEIGWMYSLDGEKYKQIRSQTGGGTWKVCALKTMKKSDLIQKGIEIFFPGNISKMGKLEEFSVDLMDFKLSTIEDNVTVEDMFRATKFSNSKVRVYLATKEKIQTVTRTASDEETQINTESYTENSPNNSSLSFSLPSVVQVSVESNERQEQLEIPEINNPSMFLNDADPNVVVEYENDFTRFYSNYIPIYELEHTSSVSQNQNDITEIHSTYNTYNNADSTTTAPEPALSPIAPERLEYNLITLRRGSLFEDLLQKFMTLDKDGLPIQIKMKGYNGVEELGEDIGGVFRDSLSAFWSCFMDRCTVGANVKIPYIRHDFNAEKWEAIALILYRGYKETNYFPIEIAKVFMEMVIFDRRLSDLIESFLSYVSSDDKFLLEKAMSKLENVDQEALLDILSDLGCKTHATERNISTLLEELAHKELIQRGMFVINAWQKVLRNFISEEKFSDIYGTKQINSKNLLSLLSPTDLDAEKNTIFNYLRKFIRESSVLTLKQLLRFCTGADVIIGRRIQVNFNQRYGLDMVPTSHTCSCILELPVNYHDYPEFRSDFSSVLNSTDWCIDLM</sequence>
<dbReference type="KEGG" id="soy:115878574"/>
<dbReference type="Gene3D" id="3.30.2410.10">
    <property type="entry name" value="Hect, E3 ligase catalytic domain"/>
    <property type="match status" value="1"/>
</dbReference>